<keyword evidence="2" id="KW-1185">Reference proteome</keyword>
<dbReference type="AlphaFoldDB" id="A0A4V6S1A0"/>
<reference evidence="1 2" key="1">
    <citation type="submission" date="2019-02" db="EMBL/GenBank/DDBJ databases">
        <title>Genome sequencing of the rare red list fungi Bondarzewia mesenterica.</title>
        <authorList>
            <person name="Buettner E."/>
            <person name="Kellner H."/>
        </authorList>
    </citation>
    <scope>NUCLEOTIDE SEQUENCE [LARGE SCALE GENOMIC DNA]</scope>
    <source>
        <strain evidence="1 2">DSM 108281</strain>
    </source>
</reference>
<sequence>MSSTLTVRLSPSPAFCIKSTSLQPGVFNVSSSSSSKDSLDAPSRRSIPIPKGFKVFVNIAWDKNVPPPPEGSEDAIQRAMLGQDVDELNTDGWFVPVIVSDGREDRDKCELYRLYTDAYAVTNHHSLRTIGNQRI</sequence>
<dbReference type="Proteomes" id="UP000310158">
    <property type="component" value="Unassembled WGS sequence"/>
</dbReference>
<gene>
    <name evidence="1" type="ORF">EW146_g8624</name>
</gene>
<evidence type="ECO:0000313" key="1">
    <source>
        <dbReference type="EMBL" id="THH09653.1"/>
    </source>
</evidence>
<proteinExistence type="predicted"/>
<organism evidence="1 2">
    <name type="scientific">Bondarzewia mesenterica</name>
    <dbReference type="NCBI Taxonomy" id="1095465"/>
    <lineage>
        <taxon>Eukaryota</taxon>
        <taxon>Fungi</taxon>
        <taxon>Dikarya</taxon>
        <taxon>Basidiomycota</taxon>
        <taxon>Agaricomycotina</taxon>
        <taxon>Agaricomycetes</taxon>
        <taxon>Russulales</taxon>
        <taxon>Bondarzewiaceae</taxon>
        <taxon>Bondarzewia</taxon>
    </lineage>
</organism>
<protein>
    <submittedName>
        <fullName evidence="1">Uncharacterized protein</fullName>
    </submittedName>
</protein>
<dbReference type="EMBL" id="SGPL01000616">
    <property type="protein sequence ID" value="THH09653.1"/>
    <property type="molecule type" value="Genomic_DNA"/>
</dbReference>
<accession>A0A4V6S1A0</accession>
<evidence type="ECO:0000313" key="2">
    <source>
        <dbReference type="Proteomes" id="UP000310158"/>
    </source>
</evidence>
<dbReference type="OrthoDB" id="5135119at2759"/>
<name>A0A4V6S1A0_9AGAM</name>
<comment type="caution">
    <text evidence="1">The sequence shown here is derived from an EMBL/GenBank/DDBJ whole genome shotgun (WGS) entry which is preliminary data.</text>
</comment>